<sequence>MNEIVSTITHYVKQKLENEGSGHDWHHIERVVRHAEVIAKAEGANDFVCIVAALVHDLADDKIAPSEAEGLKEVERLLEDVNREEREHIIEIISSISFKGGNRPPVTTLEAQVVQDADRLDAIGAIGIARTFVYAGAKGDLIHDPSITIRDNMTPETYRSGQSTAINHFYEKLLHLKELMNTTKGKELAQHRHEFMEHFLNQFHDEWAGRK</sequence>
<dbReference type="Pfam" id="PF01966">
    <property type="entry name" value="HD"/>
    <property type="match status" value="1"/>
</dbReference>
<dbReference type="SMART" id="SM00471">
    <property type="entry name" value="HDc"/>
    <property type="match status" value="1"/>
</dbReference>
<dbReference type="InterPro" id="IPR003607">
    <property type="entry name" value="HD/PDEase_dom"/>
</dbReference>
<accession>A0A0J6FX74</accession>
<dbReference type="Gene3D" id="1.20.58.1910">
    <property type="match status" value="1"/>
</dbReference>
<dbReference type="AlphaFoldDB" id="A0A0J6FX74"/>
<dbReference type="PANTHER" id="PTHR33594">
    <property type="entry name" value="SUPERFAMILY HYDROLASE, PUTATIVE (AFU_ORTHOLOGUE AFUA_1G03035)-RELATED"/>
    <property type="match status" value="1"/>
</dbReference>
<organism evidence="2 3">
    <name type="scientific">Guptibacillus hwajinpoensis</name>
    <dbReference type="NCBI Taxonomy" id="208199"/>
    <lineage>
        <taxon>Bacteria</taxon>
        <taxon>Bacillati</taxon>
        <taxon>Bacillota</taxon>
        <taxon>Bacilli</taxon>
        <taxon>Bacillales</taxon>
        <taxon>Guptibacillaceae</taxon>
        <taxon>Guptibacillus</taxon>
    </lineage>
</organism>
<dbReference type="OrthoDB" id="9797344at2"/>
<dbReference type="Gene3D" id="1.10.472.50">
    <property type="entry name" value="HD-domain/PDEase-like"/>
    <property type="match status" value="1"/>
</dbReference>
<feature type="domain" description="HD" evidence="1">
    <location>
        <begin position="24"/>
        <end position="123"/>
    </location>
</feature>
<dbReference type="STRING" id="157733.AB986_06895"/>
<name>A0A0J6FX74_9BACL</name>
<dbReference type="InterPro" id="IPR006674">
    <property type="entry name" value="HD_domain"/>
</dbReference>
<dbReference type="RefSeq" id="WP_048310138.1">
    <property type="nucleotide sequence ID" value="NZ_CP119526.1"/>
</dbReference>
<evidence type="ECO:0000259" key="1">
    <source>
        <dbReference type="PROSITE" id="PS51831"/>
    </source>
</evidence>
<comment type="caution">
    <text evidence="2">The sequence shown here is derived from an EMBL/GenBank/DDBJ whole genome shotgun (WGS) entry which is preliminary data.</text>
</comment>
<dbReference type="PANTHER" id="PTHR33594:SF1">
    <property type="entry name" value="HD_PDEASE DOMAIN-CONTAINING PROTEIN"/>
    <property type="match status" value="1"/>
</dbReference>
<proteinExistence type="predicted"/>
<dbReference type="SUPFAM" id="SSF109604">
    <property type="entry name" value="HD-domain/PDEase-like"/>
    <property type="match status" value="1"/>
</dbReference>
<gene>
    <name evidence="2" type="ORF">AB986_06895</name>
</gene>
<dbReference type="Proteomes" id="UP000035996">
    <property type="component" value="Unassembled WGS sequence"/>
</dbReference>
<keyword evidence="3" id="KW-1185">Reference proteome</keyword>
<reference evidence="2" key="1">
    <citation type="submission" date="2015-06" db="EMBL/GenBank/DDBJ databases">
        <authorList>
            <person name="Liu B."/>
            <person name="Wang J."/>
            <person name="Zhu Y."/>
            <person name="Liu G."/>
            <person name="Chen Q."/>
            <person name="Zheng C."/>
            <person name="Che J."/>
            <person name="Ge C."/>
            <person name="Shi H."/>
            <person name="Pan Z."/>
            <person name="Liu X."/>
        </authorList>
    </citation>
    <scope>NUCLEOTIDE SEQUENCE [LARGE SCALE GENOMIC DNA]</scope>
    <source>
        <strain evidence="2">DSM 16346</strain>
    </source>
</reference>
<protein>
    <submittedName>
        <fullName evidence="2">Phosphohydrolase</fullName>
    </submittedName>
</protein>
<evidence type="ECO:0000313" key="2">
    <source>
        <dbReference type="EMBL" id="KMM38967.1"/>
    </source>
</evidence>
<dbReference type="PROSITE" id="PS51831">
    <property type="entry name" value="HD"/>
    <property type="match status" value="1"/>
</dbReference>
<dbReference type="EMBL" id="LELK01000001">
    <property type="protein sequence ID" value="KMM38967.1"/>
    <property type="molecule type" value="Genomic_DNA"/>
</dbReference>
<dbReference type="GO" id="GO:0016787">
    <property type="term" value="F:hydrolase activity"/>
    <property type="evidence" value="ECO:0007669"/>
    <property type="project" value="UniProtKB-KW"/>
</dbReference>
<evidence type="ECO:0000313" key="3">
    <source>
        <dbReference type="Proteomes" id="UP000035996"/>
    </source>
</evidence>
<dbReference type="CDD" id="cd00077">
    <property type="entry name" value="HDc"/>
    <property type="match status" value="1"/>
</dbReference>